<reference evidence="1" key="1">
    <citation type="submission" date="2021-08" db="EMBL/GenBank/DDBJ databases">
        <title>Comparative analyses of Brucepasteria parasyntrophica and Teretinema zuelzerae.</title>
        <authorList>
            <person name="Song Y."/>
            <person name="Brune A."/>
        </authorList>
    </citation>
    <scope>NUCLEOTIDE SEQUENCE</scope>
    <source>
        <strain evidence="1">DSM 1903</strain>
    </source>
</reference>
<accession>A0AAE3EI86</accession>
<evidence type="ECO:0000313" key="2">
    <source>
        <dbReference type="Proteomes" id="UP001198163"/>
    </source>
</evidence>
<comment type="caution">
    <text evidence="1">The sequence shown here is derived from an EMBL/GenBank/DDBJ whole genome shotgun (WGS) entry which is preliminary data.</text>
</comment>
<protein>
    <submittedName>
        <fullName evidence="1">Uncharacterized protein</fullName>
    </submittedName>
</protein>
<proteinExistence type="predicted"/>
<evidence type="ECO:0000313" key="1">
    <source>
        <dbReference type="EMBL" id="MCD1654937.1"/>
    </source>
</evidence>
<dbReference type="RefSeq" id="WP_230755615.1">
    <property type="nucleotide sequence ID" value="NZ_JAINWA010000003.1"/>
</dbReference>
<dbReference type="AlphaFoldDB" id="A0AAE3EI86"/>
<dbReference type="EMBL" id="JAINWA010000003">
    <property type="protein sequence ID" value="MCD1654937.1"/>
    <property type="molecule type" value="Genomic_DNA"/>
</dbReference>
<organism evidence="1 2">
    <name type="scientific">Teretinema zuelzerae</name>
    <dbReference type="NCBI Taxonomy" id="156"/>
    <lineage>
        <taxon>Bacteria</taxon>
        <taxon>Pseudomonadati</taxon>
        <taxon>Spirochaetota</taxon>
        <taxon>Spirochaetia</taxon>
        <taxon>Spirochaetales</taxon>
        <taxon>Treponemataceae</taxon>
        <taxon>Teretinema</taxon>
    </lineage>
</organism>
<dbReference type="Proteomes" id="UP001198163">
    <property type="component" value="Unassembled WGS sequence"/>
</dbReference>
<gene>
    <name evidence="1" type="ORF">K7J14_09520</name>
</gene>
<keyword evidence="2" id="KW-1185">Reference proteome</keyword>
<sequence>MKKMDHEGYVIMKQLVSDVQGAPYPNVIENELYRIWYEHAQQVAIKCLEYIDKNFPKDKDQDNLPKF</sequence>
<name>A0AAE3EI86_9SPIR</name>